<dbReference type="PROSITE" id="PS50238">
    <property type="entry name" value="RHOGAP"/>
    <property type="match status" value="1"/>
</dbReference>
<dbReference type="PANTHER" id="PTHR23176">
    <property type="entry name" value="RHO/RAC/CDC GTPASE-ACTIVATING PROTEIN"/>
    <property type="match status" value="1"/>
</dbReference>
<dbReference type="GO" id="GO:0046872">
    <property type="term" value="F:metal ion binding"/>
    <property type="evidence" value="ECO:0007669"/>
    <property type="project" value="UniProtKB-KW"/>
</dbReference>
<dbReference type="AlphaFoldDB" id="A0AAF0JDM7"/>
<feature type="compositionally biased region" description="Polar residues" evidence="5">
    <location>
        <begin position="161"/>
        <end position="174"/>
    </location>
</feature>
<keyword evidence="3" id="KW-0862">Zinc</keyword>
<evidence type="ECO:0000256" key="3">
    <source>
        <dbReference type="ARBA" id="ARBA00022833"/>
    </source>
</evidence>
<evidence type="ECO:0000313" key="9">
    <source>
        <dbReference type="Proteomes" id="UP001214628"/>
    </source>
</evidence>
<protein>
    <submittedName>
        <fullName evidence="8">Rho-type gtpase-activating protein</fullName>
    </submittedName>
</protein>
<feature type="region of interest" description="Disordered" evidence="5">
    <location>
        <begin position="197"/>
        <end position="217"/>
    </location>
</feature>
<dbReference type="SUPFAM" id="SSF48350">
    <property type="entry name" value="GTPase activation domain, GAP"/>
    <property type="match status" value="1"/>
</dbReference>
<dbReference type="GO" id="GO:0007165">
    <property type="term" value="P:signal transduction"/>
    <property type="evidence" value="ECO:0007669"/>
    <property type="project" value="InterPro"/>
</dbReference>
<feature type="compositionally biased region" description="Polar residues" evidence="5">
    <location>
        <begin position="200"/>
        <end position="216"/>
    </location>
</feature>
<evidence type="ECO:0000256" key="4">
    <source>
        <dbReference type="SAM" id="Coils"/>
    </source>
</evidence>
<feature type="region of interest" description="Disordered" evidence="5">
    <location>
        <begin position="156"/>
        <end position="181"/>
    </location>
</feature>
<name>A0AAF0JDM7_9BASI</name>
<dbReference type="SUPFAM" id="SSF57889">
    <property type="entry name" value="Cysteine-rich domain"/>
    <property type="match status" value="1"/>
</dbReference>
<dbReference type="GO" id="GO:0005096">
    <property type="term" value="F:GTPase activator activity"/>
    <property type="evidence" value="ECO:0007669"/>
    <property type="project" value="UniProtKB-KW"/>
</dbReference>
<gene>
    <name evidence="8" type="primary">RGA2</name>
    <name evidence="8" type="ORF">MPSI1_001820</name>
</gene>
<feature type="region of interest" description="Disordered" evidence="5">
    <location>
        <begin position="344"/>
        <end position="390"/>
    </location>
</feature>
<proteinExistence type="predicted"/>
<feature type="compositionally biased region" description="Low complexity" evidence="5">
    <location>
        <begin position="516"/>
        <end position="528"/>
    </location>
</feature>
<dbReference type="Gene3D" id="3.30.60.20">
    <property type="match status" value="1"/>
</dbReference>
<dbReference type="CDD" id="cd00029">
    <property type="entry name" value="C1"/>
    <property type="match status" value="1"/>
</dbReference>
<reference evidence="8" key="1">
    <citation type="submission" date="2023-02" db="EMBL/GenBank/DDBJ databases">
        <title>Mating type loci evolution in Malassezia.</title>
        <authorList>
            <person name="Coelho M.A."/>
        </authorList>
    </citation>
    <scope>NUCLEOTIDE SEQUENCE</scope>
    <source>
        <strain evidence="8">CBS 14136</strain>
    </source>
</reference>
<dbReference type="InterPro" id="IPR002219">
    <property type="entry name" value="PKC_DAG/PE"/>
</dbReference>
<evidence type="ECO:0000259" key="7">
    <source>
        <dbReference type="PROSITE" id="PS50238"/>
    </source>
</evidence>
<dbReference type="Pfam" id="PF00620">
    <property type="entry name" value="RhoGAP"/>
    <property type="match status" value="1"/>
</dbReference>
<evidence type="ECO:0000259" key="6">
    <source>
        <dbReference type="PROSITE" id="PS50081"/>
    </source>
</evidence>
<keyword evidence="9" id="KW-1185">Reference proteome</keyword>
<evidence type="ECO:0000256" key="2">
    <source>
        <dbReference type="ARBA" id="ARBA00022723"/>
    </source>
</evidence>
<dbReference type="InterPro" id="IPR046349">
    <property type="entry name" value="C1-like_sf"/>
</dbReference>
<feature type="compositionally biased region" description="Polar residues" evidence="5">
    <location>
        <begin position="370"/>
        <end position="382"/>
    </location>
</feature>
<evidence type="ECO:0000313" key="8">
    <source>
        <dbReference type="EMBL" id="WFD43167.1"/>
    </source>
</evidence>
<feature type="compositionally biased region" description="Polar residues" evidence="5">
    <location>
        <begin position="1"/>
        <end position="23"/>
    </location>
</feature>
<feature type="domain" description="Phorbol-ester/DAG-type" evidence="6">
    <location>
        <begin position="454"/>
        <end position="503"/>
    </location>
</feature>
<organism evidence="8 9">
    <name type="scientific">Malassezia psittaci</name>
    <dbReference type="NCBI Taxonomy" id="1821823"/>
    <lineage>
        <taxon>Eukaryota</taxon>
        <taxon>Fungi</taxon>
        <taxon>Dikarya</taxon>
        <taxon>Basidiomycota</taxon>
        <taxon>Ustilaginomycotina</taxon>
        <taxon>Malasseziomycetes</taxon>
        <taxon>Malasseziales</taxon>
        <taxon>Malasseziaceae</taxon>
        <taxon>Malassezia</taxon>
    </lineage>
</organism>
<dbReference type="PROSITE" id="PS50081">
    <property type="entry name" value="ZF_DAG_PE_2"/>
    <property type="match status" value="1"/>
</dbReference>
<evidence type="ECO:0000256" key="1">
    <source>
        <dbReference type="ARBA" id="ARBA00022468"/>
    </source>
</evidence>
<dbReference type="InterPro" id="IPR008936">
    <property type="entry name" value="Rho_GTPase_activation_prot"/>
</dbReference>
<feature type="region of interest" description="Disordered" evidence="5">
    <location>
        <begin position="72"/>
        <end position="98"/>
    </location>
</feature>
<feature type="compositionally biased region" description="Polar residues" evidence="5">
    <location>
        <begin position="75"/>
        <end position="87"/>
    </location>
</feature>
<dbReference type="GO" id="GO:0005737">
    <property type="term" value="C:cytoplasm"/>
    <property type="evidence" value="ECO:0007669"/>
    <property type="project" value="TreeGrafter"/>
</dbReference>
<dbReference type="CDD" id="cd00159">
    <property type="entry name" value="RhoGAP"/>
    <property type="match status" value="1"/>
</dbReference>
<feature type="compositionally biased region" description="Polar residues" evidence="5">
    <location>
        <begin position="345"/>
        <end position="362"/>
    </location>
</feature>
<feature type="region of interest" description="Disordered" evidence="5">
    <location>
        <begin position="510"/>
        <end position="532"/>
    </location>
</feature>
<dbReference type="Gene3D" id="1.10.555.10">
    <property type="entry name" value="Rho GTPase activation protein"/>
    <property type="match status" value="1"/>
</dbReference>
<feature type="coiled-coil region" evidence="4">
    <location>
        <begin position="293"/>
        <end position="327"/>
    </location>
</feature>
<feature type="region of interest" description="Disordered" evidence="5">
    <location>
        <begin position="1"/>
        <end position="40"/>
    </location>
</feature>
<keyword evidence="1" id="KW-0343">GTPase activation</keyword>
<dbReference type="PROSITE" id="PS00479">
    <property type="entry name" value="ZF_DAG_PE_1"/>
    <property type="match status" value="1"/>
</dbReference>
<dbReference type="Proteomes" id="UP001214628">
    <property type="component" value="Chromosome 2"/>
</dbReference>
<dbReference type="PANTHER" id="PTHR23176:SF128">
    <property type="entry name" value="RHO GTPASE-ACTIVATING PROTEIN RGD1"/>
    <property type="match status" value="1"/>
</dbReference>
<feature type="region of interest" description="Disordered" evidence="5">
    <location>
        <begin position="121"/>
        <end position="144"/>
    </location>
</feature>
<accession>A0AAF0JDM7</accession>
<dbReference type="SMART" id="SM00109">
    <property type="entry name" value="C1"/>
    <property type="match status" value="1"/>
</dbReference>
<dbReference type="InterPro" id="IPR050729">
    <property type="entry name" value="Rho-GAP"/>
</dbReference>
<keyword evidence="4" id="KW-0175">Coiled coil</keyword>
<dbReference type="InterPro" id="IPR000198">
    <property type="entry name" value="RhoGAP_dom"/>
</dbReference>
<dbReference type="EMBL" id="CP118376">
    <property type="protein sequence ID" value="WFD43167.1"/>
    <property type="molecule type" value="Genomic_DNA"/>
</dbReference>
<evidence type="ECO:0000256" key="5">
    <source>
        <dbReference type="SAM" id="MobiDB-lite"/>
    </source>
</evidence>
<feature type="domain" description="Rho-GAP" evidence="7">
    <location>
        <begin position="538"/>
        <end position="726"/>
    </location>
</feature>
<dbReference type="SMART" id="SM00324">
    <property type="entry name" value="RhoGAP"/>
    <property type="match status" value="1"/>
</dbReference>
<keyword evidence="2" id="KW-0479">Metal-binding</keyword>
<sequence length="726" mass="80478">MSTFSTYSSLYSPGTAGQRSSLASRPATDEPDWHRSSGVTDSGSFEMAYDRLSEIIQMDIVQAYYGMQSRAETPMPSTLDNSAQATPPTKEHWNRPGSFTDSEILRSLSLYDSEFEALLATPDNPKRTSPLKQRQTERLSEASTQLVNNITEAIARRSGSDQDQQSAKNSNESFPTVAKPGKSVLSDVASDIAFGPAEEASSSMKQTEQAGESSEQLQRRINLAELLAIEDARAPQDDESDGNQTIKSRVELVLHSLIAHLDVIKLEYASDTQKLIAQRDCLRQELRPMLQMRAALHQENQRLASRADELNALIEQLETHSRQIQAEKPLPDESQRDGVHRVNLQRATTSDGVPSKTQTSASREAHSRAKTQLPTTSSSTNARLDASLPPLPEPRRFKWIKPRLLSNQDLAALGESLLQPAFEIKRTPSTITPPVPPKSIQPSTGSSDIIHAQNHVFHITNVLRPSSRCFVCMRNVWGQTEMRCHACQQVCHSDCISYISSVCPAATSRPFTSQNGSLSSPQSTSESLEGSRESMIGRSLIEQANLENQPVPRLIEWCVAAVEKNGLGDEGLYRKNGGIQQQRVILQLFDSGQPFDLADLGKFNDVGAITSTLKYYLRELPEPLIPSEFHEAYLAFGERMTLAPRAVALSAMRRLLSQLPDPHYASLKRLCLHLKLVEQRSRKTRMSARNLGLVFGPTIMRANHPARELIETGTYARTVECTFFGA</sequence>